<dbReference type="EMBL" id="UYYG01000003">
    <property type="protein sequence ID" value="VDN50455.1"/>
    <property type="molecule type" value="Genomic_DNA"/>
</dbReference>
<keyword evidence="4" id="KW-1185">Reference proteome</keyword>
<keyword evidence="1" id="KW-0812">Transmembrane</keyword>
<reference evidence="5" key="1">
    <citation type="submission" date="2017-02" db="UniProtKB">
        <authorList>
            <consortium name="WormBaseParasite"/>
        </authorList>
    </citation>
    <scope>IDENTIFICATION</scope>
</reference>
<dbReference type="AlphaFoldDB" id="A0A0N4UAA3"/>
<evidence type="ECO:0000313" key="4">
    <source>
        <dbReference type="Proteomes" id="UP000274756"/>
    </source>
</evidence>
<keyword evidence="1" id="KW-1133">Transmembrane helix</keyword>
<dbReference type="Pfam" id="PF10320">
    <property type="entry name" value="7TM_GPCR_Srsx"/>
    <property type="match status" value="1"/>
</dbReference>
<dbReference type="WBParaSite" id="DME_0000406401-mRNA-1">
    <property type="protein sequence ID" value="DME_0000406401-mRNA-1"/>
    <property type="gene ID" value="DME_0000406401"/>
</dbReference>
<name>A0A0N4UAA3_DRAME</name>
<gene>
    <name evidence="2" type="ORF">DME_LOCUS428</name>
</gene>
<feature type="transmembrane region" description="Helical" evidence="1">
    <location>
        <begin position="107"/>
        <end position="127"/>
    </location>
</feature>
<dbReference type="OrthoDB" id="5858893at2759"/>
<evidence type="ECO:0000313" key="2">
    <source>
        <dbReference type="EMBL" id="VDN50455.1"/>
    </source>
</evidence>
<dbReference type="SUPFAM" id="SSF81321">
    <property type="entry name" value="Family A G protein-coupled receptor-like"/>
    <property type="match status" value="1"/>
</dbReference>
<keyword evidence="1" id="KW-0472">Membrane</keyword>
<evidence type="ECO:0000313" key="5">
    <source>
        <dbReference type="WBParaSite" id="DME_0000406401-mRNA-1"/>
    </source>
</evidence>
<dbReference type="Proteomes" id="UP000038040">
    <property type="component" value="Unplaced"/>
</dbReference>
<feature type="transmembrane region" description="Helical" evidence="1">
    <location>
        <begin position="64"/>
        <end position="87"/>
    </location>
</feature>
<dbReference type="InterPro" id="IPR019424">
    <property type="entry name" value="7TM_GPCR_Srsx"/>
</dbReference>
<proteinExistence type="predicted"/>
<reference evidence="2 4" key="2">
    <citation type="submission" date="2018-11" db="EMBL/GenBank/DDBJ databases">
        <authorList>
            <consortium name="Pathogen Informatics"/>
        </authorList>
    </citation>
    <scope>NUCLEOTIDE SEQUENCE [LARGE SCALE GENOMIC DNA]</scope>
</reference>
<dbReference type="Gene3D" id="1.20.1070.10">
    <property type="entry name" value="Rhodopsin 7-helix transmembrane proteins"/>
    <property type="match status" value="1"/>
</dbReference>
<evidence type="ECO:0000313" key="3">
    <source>
        <dbReference type="Proteomes" id="UP000038040"/>
    </source>
</evidence>
<sequence>MLFMNIIFAIAFIKSSIVKKYLIIFSKLIIDGFMAFSEQLNGIGKIIVLLNGAMERRSRRECLFMPWNLIYLWSEPLSAIILMIISIDRLIALSFPLQYHKYGCQLQAGQIILWVILVAPLIVFAFYRSFFDNGVLHTPLC</sequence>
<evidence type="ECO:0000256" key="1">
    <source>
        <dbReference type="SAM" id="Phobius"/>
    </source>
</evidence>
<organism evidence="3 5">
    <name type="scientific">Dracunculus medinensis</name>
    <name type="common">Guinea worm</name>
    <dbReference type="NCBI Taxonomy" id="318479"/>
    <lineage>
        <taxon>Eukaryota</taxon>
        <taxon>Metazoa</taxon>
        <taxon>Ecdysozoa</taxon>
        <taxon>Nematoda</taxon>
        <taxon>Chromadorea</taxon>
        <taxon>Rhabditida</taxon>
        <taxon>Spirurina</taxon>
        <taxon>Dracunculoidea</taxon>
        <taxon>Dracunculidae</taxon>
        <taxon>Dracunculus</taxon>
    </lineage>
</organism>
<dbReference type="Proteomes" id="UP000274756">
    <property type="component" value="Unassembled WGS sequence"/>
</dbReference>
<accession>A0A0N4UAA3</accession>
<protein>
    <submittedName>
        <fullName evidence="5">G_PROTEIN_RECEP_F1_2 domain-containing protein</fullName>
    </submittedName>
</protein>